<keyword evidence="6" id="KW-1185">Reference proteome</keyword>
<dbReference type="SUPFAM" id="SSF48452">
    <property type="entry name" value="TPR-like"/>
    <property type="match status" value="2"/>
</dbReference>
<reference evidence="5 6" key="1">
    <citation type="submission" date="2018-11" db="EMBL/GenBank/DDBJ databases">
        <title>Trebonia kvetii gen.nov., sp.nov., a novel acidophilic actinobacterium, and proposal of the new actinobacterial family Treboniaceae fam. nov.</title>
        <authorList>
            <person name="Rapoport D."/>
            <person name="Sagova-Mareckova M."/>
            <person name="Sedlacek I."/>
            <person name="Provaznik J."/>
            <person name="Kralova S."/>
            <person name="Pavlinic D."/>
            <person name="Benes V."/>
            <person name="Kopecky J."/>
        </authorList>
    </citation>
    <scope>NUCLEOTIDE SEQUENCE [LARGE SCALE GENOMIC DNA]</scope>
    <source>
        <strain evidence="5 6">15Tr583</strain>
    </source>
</reference>
<dbReference type="PROSITE" id="PS50125">
    <property type="entry name" value="GUANYLATE_CYCLASE_2"/>
    <property type="match status" value="1"/>
</dbReference>
<dbReference type="SUPFAM" id="SSF55073">
    <property type="entry name" value="Nucleotide cyclase"/>
    <property type="match status" value="1"/>
</dbReference>
<organism evidence="5 6">
    <name type="scientific">Trebonia kvetii</name>
    <dbReference type="NCBI Taxonomy" id="2480626"/>
    <lineage>
        <taxon>Bacteria</taxon>
        <taxon>Bacillati</taxon>
        <taxon>Actinomycetota</taxon>
        <taxon>Actinomycetes</taxon>
        <taxon>Streptosporangiales</taxon>
        <taxon>Treboniaceae</taxon>
        <taxon>Trebonia</taxon>
    </lineage>
</organism>
<dbReference type="GO" id="GO:0004016">
    <property type="term" value="F:adenylate cyclase activity"/>
    <property type="evidence" value="ECO:0007669"/>
    <property type="project" value="TreeGrafter"/>
</dbReference>
<dbReference type="Pfam" id="PF13191">
    <property type="entry name" value="AAA_16"/>
    <property type="match status" value="1"/>
</dbReference>
<evidence type="ECO:0000259" key="4">
    <source>
        <dbReference type="PROSITE" id="PS50125"/>
    </source>
</evidence>
<dbReference type="GO" id="GO:0035556">
    <property type="term" value="P:intracellular signal transduction"/>
    <property type="evidence" value="ECO:0007669"/>
    <property type="project" value="InterPro"/>
</dbReference>
<sequence>MVAGIAQDAPAGQTVRVRLLGPFTVTAGDRVAGSWTRPSARRLCELLLVTPGRRMTRDLACEELFPRLAPRAAARSLSKALSMARAALAELGEPGASLLRADLTHVWLSPELEVDADLQATAVRAGLALGPGLERDDVLSAALAQDDELLSDEPYAEWADRARDRLDGLRQEGRLVLARDRAKGAGRGAPDDVTAAWLAVLDHDPACEEAAAALIRGYLGAGRPEQAARVFERSRAALEELGLRISPSLERVYAAADARRLPSPAPPAPSAEPAPPTWPAAAQSAHATQGAQATQGAHAAHRAGPFGPGPVPEPPGFAAPPGPAATYGSATNSPAATSGPATSGAAVSSGHPARHEPPRVPREERRLVTMLFAEVAAPAGLAARLGLEALRDHVGASLAAVIAEVEALGGTVSSVSGRGLQAMFGAPETHEDDPERAVRAAYRALSATAASVPALALAPAVGGGAADGSWPDSGEATGPTLRIGVESGPALVGPIGGGAKVEYAALGDVVSVAAALQSAARPGAVLVGRATRAVTAHLFSWGETEEVAVAPGAPPLAAAYLDAPLARAADRRPRLGGRAPLIGRQAELRLLDNALREAVAGRGRVVLLTGEPGLGKTRLVQESRGRFIGWVGAGTGRRPLWLEGRAPSYASATPYSLFRHLIASWIGIALDQPPAQIRAALADALQHLMGNTNLLAPLSHLMGLPPAEPGIAASRNRGRDGGRDGGHVSAEQQRGQAFAAVRALVARFTAMAPTVLVLEDLHWADPTSLRLAVELADLAVSRPLLLLATSRPGDGPAAGTLTALAARPAEQTATRTGTRTAQRATPPALAIRLRPLGEADAVTLARSLIGQVSGPEVLAAALASAEGNPLFLEERLAEMLETGALVRQDGTWELSESAESPLPQVLERLVRSRLDRLSPAAGDAIRAAAVLGAEFTTNWLAGTLGTGPAALAGVLAELSASDLVHREPHDRPSSVYRFRHALIQEATYLALLRTERRDLHGRAARALEAVKGDRLTELAAVIGRHYASAEDAGRAVHYLELAGDHAREAFANDEAIAAFREALAVTERYAAGPPARIPDGAGPPDAVRLHAKLAAVLWRTAHRDEARSAFQSALRIADAGPHPLDRLLRARLRIRLGRLELAELSYDAAEAEFTAAEALLGGDAMRPDAGPEQVDLWLELMLDGRADMYVMRLDPDPALAVLEQARPLVEASGAPPRKTIFYRLCTLQKLLRNRLRVEDEDIANLRASIEAADHAGEDRDKDVGYATHFLGWALWLRGDLAEAAEQLTRAVRLAERIGESHLRDFALLSLTLTALRRRDTRAVRTLLSRTFKAAEEVGGETSRLTGGMAVAIWLAWQDGRPDEVIRRAAELGAARLTTLGSGAMYRWVYLFPLLAAHLAAGETAAAVAAARQITDPSQQWLPDDLTAALSVAVESWGSDGPDDPDETARLLDDALILAAAHGYF</sequence>
<dbReference type="InterPro" id="IPR029787">
    <property type="entry name" value="Nucleotide_cyclase"/>
</dbReference>
<dbReference type="InterPro" id="IPR036388">
    <property type="entry name" value="WH-like_DNA-bd_sf"/>
</dbReference>
<feature type="region of interest" description="Disordered" evidence="3">
    <location>
        <begin position="709"/>
        <end position="732"/>
    </location>
</feature>
<dbReference type="InterPro" id="IPR041664">
    <property type="entry name" value="AAA_16"/>
</dbReference>
<feature type="compositionally biased region" description="Pro residues" evidence="3">
    <location>
        <begin position="263"/>
        <end position="278"/>
    </location>
</feature>
<dbReference type="Gene3D" id="3.30.70.1230">
    <property type="entry name" value="Nucleotide cyclase"/>
    <property type="match status" value="1"/>
</dbReference>
<dbReference type="Proteomes" id="UP000460272">
    <property type="component" value="Unassembled WGS sequence"/>
</dbReference>
<evidence type="ECO:0000256" key="1">
    <source>
        <dbReference type="ARBA" id="ARBA00022741"/>
    </source>
</evidence>
<keyword evidence="1" id="KW-0547">Nucleotide-binding</keyword>
<dbReference type="PANTHER" id="PTHR16305:SF28">
    <property type="entry name" value="GUANYLATE CYCLASE DOMAIN-CONTAINING PROTEIN"/>
    <property type="match status" value="1"/>
</dbReference>
<feature type="compositionally biased region" description="Basic and acidic residues" evidence="3">
    <location>
        <begin position="717"/>
        <end position="726"/>
    </location>
</feature>
<dbReference type="InterPro" id="IPR027417">
    <property type="entry name" value="P-loop_NTPase"/>
</dbReference>
<feature type="domain" description="Guanylate cyclase" evidence="4">
    <location>
        <begin position="369"/>
        <end position="517"/>
    </location>
</feature>
<proteinExistence type="predicted"/>
<dbReference type="SMART" id="SM01043">
    <property type="entry name" value="BTAD"/>
    <property type="match status" value="1"/>
</dbReference>
<dbReference type="SUPFAM" id="SSF52540">
    <property type="entry name" value="P-loop containing nucleoside triphosphate hydrolases"/>
    <property type="match status" value="1"/>
</dbReference>
<dbReference type="CDD" id="cd07302">
    <property type="entry name" value="CHD"/>
    <property type="match status" value="1"/>
</dbReference>
<evidence type="ECO:0000313" key="5">
    <source>
        <dbReference type="EMBL" id="TVZ02964.1"/>
    </source>
</evidence>
<feature type="compositionally biased region" description="Pro residues" evidence="3">
    <location>
        <begin position="307"/>
        <end position="323"/>
    </location>
</feature>
<dbReference type="InterPro" id="IPR001054">
    <property type="entry name" value="A/G_cyclase"/>
</dbReference>
<protein>
    <recommendedName>
        <fullName evidence="4">Guanylate cyclase domain-containing protein</fullName>
    </recommendedName>
</protein>
<accession>A0A6P2BV77</accession>
<dbReference type="Gene3D" id="1.25.40.10">
    <property type="entry name" value="Tetratricopeptide repeat domain"/>
    <property type="match status" value="2"/>
</dbReference>
<dbReference type="GO" id="GO:0005737">
    <property type="term" value="C:cytoplasm"/>
    <property type="evidence" value="ECO:0007669"/>
    <property type="project" value="TreeGrafter"/>
</dbReference>
<dbReference type="OrthoDB" id="5476461at2"/>
<dbReference type="Pfam" id="PF00211">
    <property type="entry name" value="Guanylate_cyc"/>
    <property type="match status" value="1"/>
</dbReference>
<gene>
    <name evidence="5" type="ORF">EAS64_21075</name>
</gene>
<dbReference type="PANTHER" id="PTHR16305">
    <property type="entry name" value="TESTICULAR SOLUBLE ADENYLYL CYCLASE"/>
    <property type="match status" value="1"/>
</dbReference>
<feature type="compositionally biased region" description="Low complexity" evidence="3">
    <location>
        <begin position="324"/>
        <end position="350"/>
    </location>
</feature>
<dbReference type="InterPro" id="IPR011990">
    <property type="entry name" value="TPR-like_helical_dom_sf"/>
</dbReference>
<feature type="compositionally biased region" description="Low complexity" evidence="3">
    <location>
        <begin position="279"/>
        <end position="305"/>
    </location>
</feature>
<name>A0A6P2BV77_9ACTN</name>
<dbReference type="RefSeq" id="WP_145855276.1">
    <property type="nucleotide sequence ID" value="NZ_RPFW01000004.1"/>
</dbReference>
<dbReference type="EMBL" id="RPFW01000004">
    <property type="protein sequence ID" value="TVZ02964.1"/>
    <property type="molecule type" value="Genomic_DNA"/>
</dbReference>
<dbReference type="Gene3D" id="1.10.10.10">
    <property type="entry name" value="Winged helix-like DNA-binding domain superfamily/Winged helix DNA-binding domain"/>
    <property type="match status" value="1"/>
</dbReference>
<dbReference type="GO" id="GO:0005524">
    <property type="term" value="F:ATP binding"/>
    <property type="evidence" value="ECO:0007669"/>
    <property type="project" value="UniProtKB-KW"/>
</dbReference>
<comment type="caution">
    <text evidence="5">The sequence shown here is derived from an EMBL/GenBank/DDBJ whole genome shotgun (WGS) entry which is preliminary data.</text>
</comment>
<feature type="region of interest" description="Disordered" evidence="3">
    <location>
        <begin position="260"/>
        <end position="361"/>
    </location>
</feature>
<evidence type="ECO:0000256" key="3">
    <source>
        <dbReference type="SAM" id="MobiDB-lite"/>
    </source>
</evidence>
<keyword evidence="2" id="KW-0067">ATP-binding</keyword>
<evidence type="ECO:0000256" key="2">
    <source>
        <dbReference type="ARBA" id="ARBA00022840"/>
    </source>
</evidence>
<dbReference type="GO" id="GO:0009190">
    <property type="term" value="P:cyclic nucleotide biosynthetic process"/>
    <property type="evidence" value="ECO:0007669"/>
    <property type="project" value="InterPro"/>
</dbReference>
<dbReference type="InterPro" id="IPR005158">
    <property type="entry name" value="BTAD"/>
</dbReference>
<dbReference type="SMART" id="SM00044">
    <property type="entry name" value="CYCc"/>
    <property type="match status" value="1"/>
</dbReference>
<evidence type="ECO:0000313" key="6">
    <source>
        <dbReference type="Proteomes" id="UP000460272"/>
    </source>
</evidence>